<dbReference type="SUPFAM" id="SSF53187">
    <property type="entry name" value="Zn-dependent exopeptidases"/>
    <property type="match status" value="1"/>
</dbReference>
<dbReference type="SMART" id="SM00646">
    <property type="entry name" value="Ami_3"/>
    <property type="match status" value="1"/>
</dbReference>
<dbReference type="PANTHER" id="PTHR30404:SF0">
    <property type="entry name" value="N-ACETYLMURAMOYL-L-ALANINE AMIDASE AMIC"/>
    <property type="match status" value="1"/>
</dbReference>
<name>A0ABX2Y2X3_9CELL</name>
<dbReference type="PANTHER" id="PTHR30404">
    <property type="entry name" value="N-ACETYLMURAMOYL-L-ALANINE AMIDASE"/>
    <property type="match status" value="1"/>
</dbReference>
<feature type="compositionally biased region" description="Polar residues" evidence="2">
    <location>
        <begin position="47"/>
        <end position="56"/>
    </location>
</feature>
<dbReference type="EMBL" id="MAQA01000026">
    <property type="protein sequence ID" value="OCI30912.1"/>
    <property type="molecule type" value="Genomic_DNA"/>
</dbReference>
<sequence>MTDPAGRAGRWTVALAVLLAGLAVGWLSWLAFGSGAGDERPAPSPSPTTELTSGASATDVPGVAGVAGSGKSSPPDPASLPLTGLTVALDPGHNGANAQHPDQAGALVPDGRGGSKACNTVGTSTDAGYPEHAFTWDVASRATTALEDLGARVVVTRVDDEGVGPCVDVRGGFAQAVGADVLVSVHANGSDDRAAKGFFVIVADPPPVVDGPPRADDAASSERLATAMVGALASAGFTPSGSVAGAISRRGDLATLNLAARPAVLLELAEMRNPDEAALASSEEGRQRYADAIAAGVVAWAG</sequence>
<dbReference type="Pfam" id="PF01520">
    <property type="entry name" value="Amidase_3"/>
    <property type="match status" value="1"/>
</dbReference>
<reference evidence="4 5" key="1">
    <citation type="submission" date="2016-06" db="EMBL/GenBank/DDBJ databases">
        <title>Genome sequence of Oerskovia enterophila DSM 43852.</title>
        <authorList>
            <person name="Poehlein A."/>
            <person name="Jag V."/>
            <person name="Bengelsdorf F.R."/>
            <person name="Daniel R."/>
            <person name="Duerre P."/>
        </authorList>
    </citation>
    <scope>NUCLEOTIDE SEQUENCE [LARGE SCALE GENOMIC DNA]</scope>
    <source>
        <strain evidence="4 5">DSM 43852</strain>
    </source>
</reference>
<keyword evidence="5" id="KW-1185">Reference proteome</keyword>
<dbReference type="CDD" id="cd02696">
    <property type="entry name" value="MurNAc-LAA"/>
    <property type="match status" value="1"/>
</dbReference>
<feature type="compositionally biased region" description="Low complexity" evidence="2">
    <location>
        <begin position="60"/>
        <end position="73"/>
    </location>
</feature>
<dbReference type="Gene3D" id="3.40.630.40">
    <property type="entry name" value="Zn-dependent exopeptidases"/>
    <property type="match status" value="1"/>
</dbReference>
<feature type="domain" description="MurNAc-LAA" evidence="3">
    <location>
        <begin position="174"/>
        <end position="298"/>
    </location>
</feature>
<proteinExistence type="predicted"/>
<evidence type="ECO:0000313" key="4">
    <source>
        <dbReference type="EMBL" id="OCI30912.1"/>
    </source>
</evidence>
<organism evidence="4 5">
    <name type="scientific">Oerskovia enterophila</name>
    <dbReference type="NCBI Taxonomy" id="43678"/>
    <lineage>
        <taxon>Bacteria</taxon>
        <taxon>Bacillati</taxon>
        <taxon>Actinomycetota</taxon>
        <taxon>Actinomycetes</taxon>
        <taxon>Micrococcales</taxon>
        <taxon>Cellulomonadaceae</taxon>
        <taxon>Oerskovia</taxon>
    </lineage>
</organism>
<dbReference type="RefSeq" id="WP_169834219.1">
    <property type="nucleotide sequence ID" value="NZ_MAQA01000026.1"/>
</dbReference>
<protein>
    <submittedName>
        <fullName evidence="4">N-acetylmuramoyl-l-alanine amidase I</fullName>
    </submittedName>
</protein>
<evidence type="ECO:0000313" key="5">
    <source>
        <dbReference type="Proteomes" id="UP000093412"/>
    </source>
</evidence>
<comment type="caution">
    <text evidence="4">The sequence shown here is derived from an EMBL/GenBank/DDBJ whole genome shotgun (WGS) entry which is preliminary data.</text>
</comment>
<evidence type="ECO:0000259" key="3">
    <source>
        <dbReference type="SMART" id="SM00646"/>
    </source>
</evidence>
<feature type="region of interest" description="Disordered" evidence="2">
    <location>
        <begin position="36"/>
        <end position="112"/>
    </location>
</feature>
<dbReference type="InterPro" id="IPR002508">
    <property type="entry name" value="MurNAc-LAA_cat"/>
</dbReference>
<evidence type="ECO:0000256" key="1">
    <source>
        <dbReference type="ARBA" id="ARBA00022801"/>
    </source>
</evidence>
<keyword evidence="1" id="KW-0378">Hydrolase</keyword>
<gene>
    <name evidence="4" type="ORF">OERS_23660</name>
</gene>
<accession>A0ABX2Y2X3</accession>
<dbReference type="InterPro" id="IPR050695">
    <property type="entry name" value="N-acetylmuramoyl_amidase_3"/>
</dbReference>
<dbReference type="Proteomes" id="UP000093412">
    <property type="component" value="Unassembled WGS sequence"/>
</dbReference>
<evidence type="ECO:0000256" key="2">
    <source>
        <dbReference type="SAM" id="MobiDB-lite"/>
    </source>
</evidence>